<evidence type="ECO:0000256" key="4">
    <source>
        <dbReference type="ARBA" id="ARBA00022827"/>
    </source>
</evidence>
<keyword evidence="4" id="KW-0274">FAD</keyword>
<feature type="domain" description="FAD-binding PCMH-type" evidence="6">
    <location>
        <begin position="38"/>
        <end position="217"/>
    </location>
</feature>
<dbReference type="InterPro" id="IPR016169">
    <property type="entry name" value="FAD-bd_PCMH_sub2"/>
</dbReference>
<dbReference type="SUPFAM" id="SSF56176">
    <property type="entry name" value="FAD-binding/transporter-associated domain-like"/>
    <property type="match status" value="1"/>
</dbReference>
<dbReference type="InterPro" id="IPR016167">
    <property type="entry name" value="FAD-bd_PCMH_sub1"/>
</dbReference>
<dbReference type="RefSeq" id="WP_021690968.1">
    <property type="nucleotide sequence ID" value="NZ_BASZ01000007.1"/>
</dbReference>
<dbReference type="GO" id="GO:0016491">
    <property type="term" value="F:oxidoreductase activity"/>
    <property type="evidence" value="ECO:0007669"/>
    <property type="project" value="UniProtKB-KW"/>
</dbReference>
<dbReference type="PANTHER" id="PTHR43716:SF1">
    <property type="entry name" value="D-2-HYDROXYGLUTARATE DEHYDROGENASE, MITOCHONDRIAL"/>
    <property type="match status" value="1"/>
</dbReference>
<dbReference type="Gene3D" id="3.30.70.2190">
    <property type="match status" value="1"/>
</dbReference>
<organism evidence="7 8">
    <name type="scientific">Caenibius tardaugens NBRC 16725</name>
    <dbReference type="NCBI Taxonomy" id="1219035"/>
    <lineage>
        <taxon>Bacteria</taxon>
        <taxon>Pseudomonadati</taxon>
        <taxon>Pseudomonadota</taxon>
        <taxon>Alphaproteobacteria</taxon>
        <taxon>Sphingomonadales</taxon>
        <taxon>Erythrobacteraceae</taxon>
        <taxon>Caenibius</taxon>
    </lineage>
</organism>
<dbReference type="Proteomes" id="UP000016568">
    <property type="component" value="Unassembled WGS sequence"/>
</dbReference>
<evidence type="ECO:0000259" key="6">
    <source>
        <dbReference type="PROSITE" id="PS51387"/>
    </source>
</evidence>
<dbReference type="InterPro" id="IPR016164">
    <property type="entry name" value="FAD-linked_Oxase-like_C"/>
</dbReference>
<evidence type="ECO:0000313" key="7">
    <source>
        <dbReference type="EMBL" id="GAD50150.1"/>
    </source>
</evidence>
<dbReference type="PANTHER" id="PTHR43716">
    <property type="entry name" value="D-2-HYDROXYGLUTARATE DEHYDROGENASE, MITOCHONDRIAL"/>
    <property type="match status" value="1"/>
</dbReference>
<evidence type="ECO:0000256" key="1">
    <source>
        <dbReference type="ARBA" id="ARBA00001974"/>
    </source>
</evidence>
<dbReference type="FunFam" id="1.10.45.10:FF:000001">
    <property type="entry name" value="D-lactate dehydrogenase mitochondrial"/>
    <property type="match status" value="1"/>
</dbReference>
<evidence type="ECO:0000256" key="3">
    <source>
        <dbReference type="ARBA" id="ARBA00022630"/>
    </source>
</evidence>
<dbReference type="KEGG" id="ntd:EGO55_06015"/>
<evidence type="ECO:0000256" key="5">
    <source>
        <dbReference type="ARBA" id="ARBA00023002"/>
    </source>
</evidence>
<dbReference type="InterPro" id="IPR036318">
    <property type="entry name" value="FAD-bd_PCMH-like_sf"/>
</dbReference>
<comment type="caution">
    <text evidence="7">The sequence shown here is derived from an EMBL/GenBank/DDBJ whole genome shotgun (WGS) entry which is preliminary data.</text>
</comment>
<dbReference type="Gene3D" id="3.30.43.10">
    <property type="entry name" value="Uridine Diphospho-n-acetylenolpyruvylglucosamine Reductase, domain 2"/>
    <property type="match status" value="1"/>
</dbReference>
<dbReference type="EMBL" id="BASZ01000007">
    <property type="protein sequence ID" value="GAD50150.1"/>
    <property type="molecule type" value="Genomic_DNA"/>
</dbReference>
<dbReference type="InterPro" id="IPR016166">
    <property type="entry name" value="FAD-bd_PCMH"/>
</dbReference>
<keyword evidence="3" id="KW-0285">Flavoprotein</keyword>
<evidence type="ECO:0000256" key="2">
    <source>
        <dbReference type="ARBA" id="ARBA00008000"/>
    </source>
</evidence>
<keyword evidence="8" id="KW-1185">Reference proteome</keyword>
<dbReference type="Gene3D" id="3.30.70.2740">
    <property type="match status" value="1"/>
</dbReference>
<dbReference type="OrthoDB" id="9811557at2"/>
<dbReference type="GO" id="GO:0071949">
    <property type="term" value="F:FAD binding"/>
    <property type="evidence" value="ECO:0007669"/>
    <property type="project" value="InterPro"/>
</dbReference>
<dbReference type="InterPro" id="IPR016171">
    <property type="entry name" value="Vanillyl_alc_oxidase_C-sub2"/>
</dbReference>
<protein>
    <submittedName>
        <fullName evidence="7">Putative oxidoreductase</fullName>
    </submittedName>
</protein>
<dbReference type="PROSITE" id="PS51387">
    <property type="entry name" value="FAD_PCMH"/>
    <property type="match status" value="1"/>
</dbReference>
<dbReference type="Gene3D" id="3.30.465.10">
    <property type="match status" value="1"/>
</dbReference>
<dbReference type="Gene3D" id="1.10.45.10">
    <property type="entry name" value="Vanillyl-alcohol Oxidase, Chain A, domain 4"/>
    <property type="match status" value="1"/>
</dbReference>
<dbReference type="InterPro" id="IPR051264">
    <property type="entry name" value="FAD-oxidored/transferase_4"/>
</dbReference>
<proteinExistence type="inferred from homology"/>
<comment type="cofactor">
    <cofactor evidence="1">
        <name>FAD</name>
        <dbReference type="ChEBI" id="CHEBI:57692"/>
    </cofactor>
</comment>
<gene>
    <name evidence="7" type="ORF">NT2_07_01500</name>
</gene>
<dbReference type="Pfam" id="PF01565">
    <property type="entry name" value="FAD_binding_4"/>
    <property type="match status" value="1"/>
</dbReference>
<evidence type="ECO:0000313" key="8">
    <source>
        <dbReference type="Proteomes" id="UP000016568"/>
    </source>
</evidence>
<dbReference type="GO" id="GO:0022904">
    <property type="term" value="P:respiratory electron transport chain"/>
    <property type="evidence" value="ECO:0007669"/>
    <property type="project" value="TreeGrafter"/>
</dbReference>
<keyword evidence="5" id="KW-0560">Oxidoreductase</keyword>
<reference evidence="7 8" key="1">
    <citation type="submission" date="2013-09" db="EMBL/GenBank/DDBJ databases">
        <title>Whole genome shotgun sequence of Novosphingobium tardaugens NBRC 16725.</title>
        <authorList>
            <person name="Isaki S."/>
            <person name="Hosoyama A."/>
            <person name="Tsuchikane K."/>
            <person name="Katsumata H."/>
            <person name="Ando Y."/>
            <person name="Yamazaki S."/>
            <person name="Fujita N."/>
        </authorList>
    </citation>
    <scope>NUCLEOTIDE SEQUENCE [LARGE SCALE GENOMIC DNA]</scope>
    <source>
        <strain evidence="7 8">NBRC 16725</strain>
    </source>
</reference>
<dbReference type="Pfam" id="PF02913">
    <property type="entry name" value="FAD-oxidase_C"/>
    <property type="match status" value="1"/>
</dbReference>
<dbReference type="InterPro" id="IPR004113">
    <property type="entry name" value="FAD-bd_oxidored_4_C"/>
</dbReference>
<dbReference type="eggNOG" id="COG0277">
    <property type="taxonomic scope" value="Bacteria"/>
</dbReference>
<comment type="similarity">
    <text evidence="2">Belongs to the FAD-binding oxidoreductase/transferase type 4 family.</text>
</comment>
<dbReference type="SUPFAM" id="SSF55103">
    <property type="entry name" value="FAD-linked oxidases, C-terminal domain"/>
    <property type="match status" value="1"/>
</dbReference>
<accession>U2YMY2</accession>
<dbReference type="AlphaFoldDB" id="U2YMY2"/>
<dbReference type="InterPro" id="IPR006094">
    <property type="entry name" value="Oxid_FAD_bind_N"/>
</dbReference>
<sequence length="466" mass="49682">MNVANDLHAALNDAVGPDQVFTGAAIDLRYHTDLRGQPLPRPGFVVRPGNTEQVAAVLKVAQRFRTPVTTQGGRTGVVGGADAPPRGIALSLERMNRILEVDPASMTMTVEAGCILQSVQDRAEAQGMILPLDLGARGTATIGGNIATNAGGVRVLRWGMMRDMVLGVEAVLADGTILSGLHKTIKDNAGYDLKHLLIGSEGTLGVITRAVLRLRPAPTSTQTALLALSSFDHAVTLLRRLEGDMAGTLSSFEVMWDDFYTLITTANADKRPAPLPSGAPFYALVEAMGAEPERDAARFEDVLAGVLSDGLASDAVIAQSGADRDRLWAVREDLNEPMGRMWPLFAFDVSVAVSEMEAFVIAAKAHVRARFPDAEFVTYGHIGDGNLHLMVGTGKADGDTHHAVDTAVFETVQRFNGSISAEHGIGTAKRDYIGYTRTPAELALMKAIKGVMDPAHILNPDKMFPA</sequence>
<name>U2YMY2_9SPHN</name>